<feature type="transmembrane region" description="Helical" evidence="1">
    <location>
        <begin position="52"/>
        <end position="71"/>
    </location>
</feature>
<reference evidence="2 3" key="1">
    <citation type="submission" date="2019-06" db="EMBL/GenBank/DDBJ databases">
        <title>Sequencing the genomes of 1000 actinobacteria strains.</title>
        <authorList>
            <person name="Klenk H.-P."/>
        </authorList>
    </citation>
    <scope>NUCLEOTIDE SEQUENCE [LARGE SCALE GENOMIC DNA]</scope>
    <source>
        <strain evidence="2 3">DSM 105492</strain>
    </source>
</reference>
<feature type="transmembrane region" description="Helical" evidence="1">
    <location>
        <begin position="77"/>
        <end position="96"/>
    </location>
</feature>
<keyword evidence="1" id="KW-0812">Transmembrane</keyword>
<accession>A0A543FKE2</accession>
<feature type="transmembrane region" description="Helical" evidence="1">
    <location>
        <begin position="125"/>
        <end position="151"/>
    </location>
</feature>
<gene>
    <name evidence="2" type="ORF">FB391_0539</name>
</gene>
<evidence type="ECO:0000256" key="1">
    <source>
        <dbReference type="SAM" id="Phobius"/>
    </source>
</evidence>
<name>A0A543FKE2_9MICO</name>
<keyword evidence="1" id="KW-0472">Membrane</keyword>
<comment type="caution">
    <text evidence="2">The sequence shown here is derived from an EMBL/GenBank/DDBJ whole genome shotgun (WGS) entry which is preliminary data.</text>
</comment>
<dbReference type="EMBL" id="VFPE01000001">
    <property type="protein sequence ID" value="TQM34252.1"/>
    <property type="molecule type" value="Genomic_DNA"/>
</dbReference>
<evidence type="ECO:0000313" key="2">
    <source>
        <dbReference type="EMBL" id="TQM34252.1"/>
    </source>
</evidence>
<keyword evidence="1" id="KW-1133">Transmembrane helix</keyword>
<keyword evidence="3" id="KW-1185">Reference proteome</keyword>
<sequence>MSAPASATPPTVGTGATPTASQLALRELQKRFTPEKQVEFLQTTASRILTQTGLIGTVLAAGGLVAVSTVLTNPVSFGWMVAAVGLSTLAVLLALLTQVTWLRKIRIGDITEVQKWFERYKSWRGYFLAAATWILVAAFVAAVVAVGTALWGRTVQPTFDATVSITPGEVPSPDTYTVKANFTVPPAGGGDDQFTLTIETGTKTVASTQKHAVADAAITVTLEAAGLPTTTQVIVTGKSDGWTCTATIGSAEVDGTSCVQD</sequence>
<dbReference type="AlphaFoldDB" id="A0A543FKE2"/>
<proteinExistence type="predicted"/>
<dbReference type="Proteomes" id="UP000320235">
    <property type="component" value="Unassembled WGS sequence"/>
</dbReference>
<protein>
    <submittedName>
        <fullName evidence="2">Uncharacterized protein</fullName>
    </submittedName>
</protein>
<evidence type="ECO:0000313" key="3">
    <source>
        <dbReference type="Proteomes" id="UP000320235"/>
    </source>
</evidence>
<dbReference type="RefSeq" id="WP_141892730.1">
    <property type="nucleotide sequence ID" value="NZ_BAABLH010000001.1"/>
</dbReference>
<organism evidence="2 3">
    <name type="scientific">Microbacterium kyungheense</name>
    <dbReference type="NCBI Taxonomy" id="1263636"/>
    <lineage>
        <taxon>Bacteria</taxon>
        <taxon>Bacillati</taxon>
        <taxon>Actinomycetota</taxon>
        <taxon>Actinomycetes</taxon>
        <taxon>Micrococcales</taxon>
        <taxon>Microbacteriaceae</taxon>
        <taxon>Microbacterium</taxon>
    </lineage>
</organism>